<keyword evidence="2" id="KW-1185">Reference proteome</keyword>
<dbReference type="Proteomes" id="UP000323046">
    <property type="component" value="Chromosome"/>
</dbReference>
<evidence type="ECO:0000313" key="1">
    <source>
        <dbReference type="EMBL" id="QES29078.1"/>
    </source>
</evidence>
<evidence type="ECO:0000313" key="2">
    <source>
        <dbReference type="Proteomes" id="UP000323046"/>
    </source>
</evidence>
<dbReference type="AlphaFoldDB" id="A0A5P2BH96"/>
<reference evidence="1 2" key="1">
    <citation type="submission" date="2018-05" db="EMBL/GenBank/DDBJ databases">
        <title>Streptomyces venezuelae.</title>
        <authorList>
            <person name="Kim W."/>
            <person name="Lee N."/>
            <person name="Cho B.-K."/>
        </authorList>
    </citation>
    <scope>NUCLEOTIDE SEQUENCE [LARGE SCALE GENOMIC DNA]</scope>
    <source>
        <strain evidence="1 2">ATCC 14583</strain>
    </source>
</reference>
<sequence length="146" mass="15825">MEWISPVSTLLGAGIGVGATLPADRNRWRRESAESETATRRQLYAEYTAALSRVRTALHEAARTADGPGPGSAEHAREVRARFLAPGAYELRHQLAITAPPEVVAAARSAFIGVTADSEAFERLEAENDATVAELRRVMRRDLGVD</sequence>
<organism evidence="1 2">
    <name type="scientific">Streptomyces venezuelae</name>
    <dbReference type="NCBI Taxonomy" id="54571"/>
    <lineage>
        <taxon>Bacteria</taxon>
        <taxon>Bacillati</taxon>
        <taxon>Actinomycetota</taxon>
        <taxon>Actinomycetes</taxon>
        <taxon>Kitasatosporales</taxon>
        <taxon>Streptomycetaceae</taxon>
        <taxon>Streptomyces</taxon>
    </lineage>
</organism>
<accession>A0A5P2BH96</accession>
<gene>
    <name evidence="1" type="ORF">DEJ47_23945</name>
</gene>
<name>A0A5P2BH96_STRVZ</name>
<dbReference type="OrthoDB" id="3695380at2"/>
<proteinExistence type="predicted"/>
<protein>
    <submittedName>
        <fullName evidence="1">Uncharacterized protein</fullName>
    </submittedName>
</protein>
<dbReference type="EMBL" id="CP029193">
    <property type="protein sequence ID" value="QES29078.1"/>
    <property type="molecule type" value="Genomic_DNA"/>
</dbReference>